<feature type="non-terminal residue" evidence="2">
    <location>
        <position position="1"/>
    </location>
</feature>
<name>A0A0A9XD47_LYGHE</name>
<reference evidence="2" key="1">
    <citation type="journal article" date="2014" name="PLoS ONE">
        <title>Transcriptome-Based Identification of ABC Transporters in the Western Tarnished Plant Bug Lygus hesperus.</title>
        <authorList>
            <person name="Hull J.J."/>
            <person name="Chaney K."/>
            <person name="Geib S.M."/>
            <person name="Fabrick J.A."/>
            <person name="Brent C.S."/>
            <person name="Walsh D."/>
            <person name="Lavine L.C."/>
        </authorList>
    </citation>
    <scope>NUCLEOTIDE SEQUENCE</scope>
</reference>
<feature type="non-terminal residue" evidence="2">
    <location>
        <position position="358"/>
    </location>
</feature>
<feature type="compositionally biased region" description="Basic and acidic residues" evidence="1">
    <location>
        <begin position="236"/>
        <end position="247"/>
    </location>
</feature>
<evidence type="ECO:0000313" key="2">
    <source>
        <dbReference type="EMBL" id="JAG18622.1"/>
    </source>
</evidence>
<sequence length="358" mass="40451">FTLPMMTTLGGLFDQPTEDVFLNRVKLIINETYPQGWRDWAILPQAPLTTEVDRNRLRFAIPTLPLVRAYAPGSSHISERSYKRMKAELFAWPFAQALLTSPPAFAKGFRPSLQDFELFIKNVKPLKHLFLSWERVNELLKNEPRSGLGDVPSQHSPSRQSAHFSGTMESEVEEPDYESLSPPRPTVVQLIRRHLQPVEDRIDALKEEILAALTAQPHMDAQNDTLSEDSSNTSDTDDHAVSGHLPDHQTFPPPGSCPTDPWGDGQLKAALPTTSTSPWVPDFTPTTRIREPDIPEPDPTLQARAVGCMCLGQPDWVRVRYSDAEEKLKHGGSFQPLQQNYQLVPESKDREFMLRQQE</sequence>
<evidence type="ECO:0000256" key="1">
    <source>
        <dbReference type="SAM" id="MobiDB-lite"/>
    </source>
</evidence>
<protein>
    <submittedName>
        <fullName evidence="2">Uncharacterized protein</fullName>
    </submittedName>
</protein>
<feature type="compositionally biased region" description="Polar residues" evidence="1">
    <location>
        <begin position="153"/>
        <end position="168"/>
    </location>
</feature>
<accession>A0A0A9XD47</accession>
<feature type="region of interest" description="Disordered" evidence="1">
    <location>
        <begin position="216"/>
        <end position="296"/>
    </location>
</feature>
<organism evidence="2">
    <name type="scientific">Lygus hesperus</name>
    <name type="common">Western plant bug</name>
    <dbReference type="NCBI Taxonomy" id="30085"/>
    <lineage>
        <taxon>Eukaryota</taxon>
        <taxon>Metazoa</taxon>
        <taxon>Ecdysozoa</taxon>
        <taxon>Arthropoda</taxon>
        <taxon>Hexapoda</taxon>
        <taxon>Insecta</taxon>
        <taxon>Pterygota</taxon>
        <taxon>Neoptera</taxon>
        <taxon>Paraneoptera</taxon>
        <taxon>Hemiptera</taxon>
        <taxon>Heteroptera</taxon>
        <taxon>Panheteroptera</taxon>
        <taxon>Cimicomorpha</taxon>
        <taxon>Miridae</taxon>
        <taxon>Mirini</taxon>
        <taxon>Lygus</taxon>
    </lineage>
</organism>
<reference evidence="2" key="2">
    <citation type="submission" date="2014-07" db="EMBL/GenBank/DDBJ databases">
        <authorList>
            <person name="Hull J."/>
        </authorList>
    </citation>
    <scope>NUCLEOTIDE SEQUENCE</scope>
</reference>
<feature type="region of interest" description="Disordered" evidence="1">
    <location>
        <begin position="144"/>
        <end position="183"/>
    </location>
</feature>
<dbReference type="AlphaFoldDB" id="A0A0A9XD47"/>
<proteinExistence type="predicted"/>
<gene>
    <name evidence="2" type="ORF">CM83_348</name>
</gene>
<feature type="compositionally biased region" description="Low complexity" evidence="1">
    <location>
        <begin position="224"/>
        <end position="234"/>
    </location>
</feature>
<dbReference type="EMBL" id="GBHO01024982">
    <property type="protein sequence ID" value="JAG18622.1"/>
    <property type="molecule type" value="Transcribed_RNA"/>
</dbReference>